<reference evidence="2 3" key="1">
    <citation type="submission" date="2020-02" db="EMBL/GenBank/DDBJ databases">
        <title>Nitrogenibacter mangrovi gen. nov., sp. nov. isolated from mangrove sediment, a denitrifying betaproteobacterium.</title>
        <authorList>
            <person name="Liao H."/>
            <person name="Tian Y."/>
        </authorList>
    </citation>
    <scope>NUCLEOTIDE SEQUENCE [LARGE SCALE GENOMIC DNA]</scope>
    <source>
        <strain evidence="2 3">M9-3-2</strain>
    </source>
</reference>
<sequence length="278" mass="29598">MARSCVALLAGVWVFASASAAECPVARPVSVGVVPQQAPSDLARAWLPILSAISKRSGCTFRFATAPTIPEFEKRTAAGEYDIAYMNPYHYTVFSQSPGYRAFAKEKGRALKGLLVAAKGGPVKRMADLDGLKVAFPSPAAFAATIIPLAEMKKAGVSVEPVYVASHDSVYLNVSRGFYPAGGGIVRTLNAIAPAVRDRLQVIWESQAYAPHAFAALPGLDARVRTVFFDGMQALESDASGQAMLHVLRFKGIEAAADADWDPIRALDLHVIAQPPGQ</sequence>
<gene>
    <name evidence="2" type="ORF">G3580_12640</name>
</gene>
<proteinExistence type="predicted"/>
<dbReference type="PANTHER" id="PTHR30024">
    <property type="entry name" value="ALIPHATIC SULFONATES-BINDING PROTEIN-RELATED"/>
    <property type="match status" value="1"/>
</dbReference>
<keyword evidence="3" id="KW-1185">Reference proteome</keyword>
<dbReference type="InterPro" id="IPR020719">
    <property type="entry name" value="RNA3'_term_phos_cycl-like_CS"/>
</dbReference>
<dbReference type="AlphaFoldDB" id="A0A6C1B4J4"/>
<feature type="chain" id="PRO_5025566457" evidence="1">
    <location>
        <begin position="21"/>
        <end position="278"/>
    </location>
</feature>
<evidence type="ECO:0000256" key="1">
    <source>
        <dbReference type="SAM" id="SignalP"/>
    </source>
</evidence>
<dbReference type="EMBL" id="CP048836">
    <property type="protein sequence ID" value="QID18407.1"/>
    <property type="molecule type" value="Genomic_DNA"/>
</dbReference>
<dbReference type="SUPFAM" id="SSF53850">
    <property type="entry name" value="Periplasmic binding protein-like II"/>
    <property type="match status" value="1"/>
</dbReference>
<dbReference type="PANTHER" id="PTHR30024:SF17">
    <property type="entry name" value="SOLUTE-BINDING PROTEIN FAMILY 3_N-TERMINAL DOMAIN-CONTAINING PROTEIN"/>
    <property type="match status" value="1"/>
</dbReference>
<evidence type="ECO:0000313" key="3">
    <source>
        <dbReference type="Proteomes" id="UP000501991"/>
    </source>
</evidence>
<feature type="signal peptide" evidence="1">
    <location>
        <begin position="1"/>
        <end position="20"/>
    </location>
</feature>
<dbReference type="Pfam" id="PF12974">
    <property type="entry name" value="Phosphonate-bd"/>
    <property type="match status" value="1"/>
</dbReference>
<dbReference type="RefSeq" id="WP_173766029.1">
    <property type="nucleotide sequence ID" value="NZ_CP048836.1"/>
</dbReference>
<dbReference type="Gene3D" id="3.40.190.10">
    <property type="entry name" value="Periplasmic binding protein-like II"/>
    <property type="match status" value="2"/>
</dbReference>
<dbReference type="KEGG" id="azq:G3580_12640"/>
<name>A0A6C1B4J4_9RHOO</name>
<dbReference type="PROSITE" id="PS01287">
    <property type="entry name" value="RTC"/>
    <property type="match status" value="1"/>
</dbReference>
<accession>A0A6C1B4J4</accession>
<dbReference type="Proteomes" id="UP000501991">
    <property type="component" value="Chromosome"/>
</dbReference>
<organism evidence="2 3">
    <name type="scientific">Nitrogeniibacter mangrovi</name>
    <dbReference type="NCBI Taxonomy" id="2016596"/>
    <lineage>
        <taxon>Bacteria</taxon>
        <taxon>Pseudomonadati</taxon>
        <taxon>Pseudomonadota</taxon>
        <taxon>Betaproteobacteria</taxon>
        <taxon>Rhodocyclales</taxon>
        <taxon>Zoogloeaceae</taxon>
        <taxon>Nitrogeniibacter</taxon>
    </lineage>
</organism>
<evidence type="ECO:0000313" key="2">
    <source>
        <dbReference type="EMBL" id="QID18407.1"/>
    </source>
</evidence>
<protein>
    <submittedName>
        <fullName evidence="2">Phosphate/phosphite/phosphonate ABC transporter substrate-binding protein</fullName>
    </submittedName>
</protein>
<keyword evidence="1" id="KW-0732">Signal</keyword>